<dbReference type="Pfam" id="PF16969">
    <property type="entry name" value="SRP68"/>
    <property type="match status" value="1"/>
</dbReference>
<dbReference type="AlphaFoldDB" id="A0A1D6KGW3"/>
<keyword evidence="6" id="KW-0733">Signal recognition particle</keyword>
<comment type="subcellular location">
    <subcellularLocation>
        <location evidence="1">Cytoplasm</location>
    </subcellularLocation>
    <subcellularLocation>
        <location evidence="2">Nucleus</location>
        <location evidence="2">Nucleolus</location>
    </subcellularLocation>
</comment>
<organism evidence="10">
    <name type="scientific">Zea mays</name>
    <name type="common">Maize</name>
    <dbReference type="NCBI Taxonomy" id="4577"/>
    <lineage>
        <taxon>Eukaryota</taxon>
        <taxon>Viridiplantae</taxon>
        <taxon>Streptophyta</taxon>
        <taxon>Embryophyta</taxon>
        <taxon>Tracheophyta</taxon>
        <taxon>Spermatophyta</taxon>
        <taxon>Magnoliopsida</taxon>
        <taxon>Liliopsida</taxon>
        <taxon>Poales</taxon>
        <taxon>Poaceae</taxon>
        <taxon>PACMAD clade</taxon>
        <taxon>Panicoideae</taxon>
        <taxon>Andropogonodae</taxon>
        <taxon>Andropogoneae</taxon>
        <taxon>Tripsacinae</taxon>
        <taxon>Zea</taxon>
    </lineage>
</organism>
<evidence type="ECO:0000256" key="3">
    <source>
        <dbReference type="ARBA" id="ARBA00009352"/>
    </source>
</evidence>
<keyword evidence="5" id="KW-0694">RNA-binding</keyword>
<name>A0A1D6KGW3_MAIZE</name>
<dbReference type="InterPro" id="IPR038253">
    <property type="entry name" value="SRP68_N_sf"/>
</dbReference>
<evidence type="ECO:0000313" key="10">
    <source>
        <dbReference type="EMBL" id="ONM02315.1"/>
    </source>
</evidence>
<evidence type="ECO:0000256" key="4">
    <source>
        <dbReference type="ARBA" id="ARBA00022490"/>
    </source>
</evidence>
<dbReference type="PANTHER" id="PTHR12860">
    <property type="entry name" value="SIGNAL RECOGNITION PARTICLE 68 KDA PROTEIN"/>
    <property type="match status" value="1"/>
</dbReference>
<protein>
    <recommendedName>
        <fullName evidence="9">Signal recognition particle subunit SRP68</fullName>
    </recommendedName>
</protein>
<evidence type="ECO:0000256" key="6">
    <source>
        <dbReference type="ARBA" id="ARBA00023135"/>
    </source>
</evidence>
<gene>
    <name evidence="10" type="ORF">ZEAMMB73_Zm00001d031206</name>
</gene>
<evidence type="ECO:0000256" key="7">
    <source>
        <dbReference type="ARBA" id="ARBA00023242"/>
    </source>
</evidence>
<dbReference type="STRING" id="4577.A0A1D6KGW3"/>
<proteinExistence type="inferred from homology"/>
<keyword evidence="4" id="KW-0963">Cytoplasm</keyword>
<dbReference type="GO" id="GO:0008312">
    <property type="term" value="F:7S RNA binding"/>
    <property type="evidence" value="ECO:0007669"/>
    <property type="project" value="InterPro"/>
</dbReference>
<keyword evidence="8" id="KW-0687">Ribonucleoprotein</keyword>
<evidence type="ECO:0000256" key="1">
    <source>
        <dbReference type="ARBA" id="ARBA00004496"/>
    </source>
</evidence>
<evidence type="ECO:0000256" key="8">
    <source>
        <dbReference type="ARBA" id="ARBA00023274"/>
    </source>
</evidence>
<evidence type="ECO:0000256" key="9">
    <source>
        <dbReference type="ARBA" id="ARBA00029498"/>
    </source>
</evidence>
<dbReference type="ExpressionAtlas" id="A0A1D6KGW3">
    <property type="expression patterns" value="baseline"/>
</dbReference>
<sequence>MESCHREENFWYKCKNSVSTCLVDFGKQLNGRHFSQLCFVKGDSRKSLEADAYASYMKGALFSEQDKNIDAIIINFKNTRAIYEEPRKYGSIENELLCYQCIEEVEPANDLLNEDECASRPHVSLTQAMSSMDFKDYSMAHNLIGCCLQLYMNQKEVVDTLSLQAKNAGVTIGAFSLLPV</sequence>
<comment type="similarity">
    <text evidence="3">Belongs to the SRP68 family.</text>
</comment>
<dbReference type="SMR" id="A0A1D6KGW3"/>
<keyword evidence="7" id="KW-0539">Nucleus</keyword>
<dbReference type="GO" id="GO:0005047">
    <property type="term" value="F:signal recognition particle binding"/>
    <property type="evidence" value="ECO:0007669"/>
    <property type="project" value="InterPro"/>
</dbReference>
<dbReference type="GO" id="GO:0006614">
    <property type="term" value="P:SRP-dependent cotranslational protein targeting to membrane"/>
    <property type="evidence" value="ECO:0007669"/>
    <property type="project" value="InterPro"/>
</dbReference>
<dbReference type="GO" id="GO:0005786">
    <property type="term" value="C:signal recognition particle, endoplasmic reticulum targeting"/>
    <property type="evidence" value="ECO:0007669"/>
    <property type="project" value="UniProtKB-KW"/>
</dbReference>
<dbReference type="InterPro" id="IPR026258">
    <property type="entry name" value="SRP68"/>
</dbReference>
<dbReference type="GO" id="GO:0030942">
    <property type="term" value="F:endoplasmic reticulum signal peptide binding"/>
    <property type="evidence" value="ECO:0007669"/>
    <property type="project" value="InterPro"/>
</dbReference>
<evidence type="ECO:0000256" key="2">
    <source>
        <dbReference type="ARBA" id="ARBA00004604"/>
    </source>
</evidence>
<dbReference type="InParanoid" id="A0A1D6KGW3"/>
<dbReference type="EMBL" id="CM007647">
    <property type="protein sequence ID" value="ONM02315.1"/>
    <property type="molecule type" value="Genomic_DNA"/>
</dbReference>
<evidence type="ECO:0000256" key="5">
    <source>
        <dbReference type="ARBA" id="ARBA00022884"/>
    </source>
</evidence>
<accession>A0A1D6KGW3</accession>
<reference evidence="10" key="1">
    <citation type="submission" date="2015-12" db="EMBL/GenBank/DDBJ databases">
        <title>Update maize B73 reference genome by single molecule sequencing technologies.</title>
        <authorList>
            <consortium name="Maize Genome Sequencing Project"/>
            <person name="Ware D."/>
        </authorList>
    </citation>
    <scope>NUCLEOTIDE SEQUENCE [LARGE SCALE GENOMIC DNA]</scope>
    <source>
        <tissue evidence="10">Seedling</tissue>
    </source>
</reference>
<dbReference type="Gene3D" id="1.10.3450.40">
    <property type="entry name" value="Signal recognition particle, SRP68 subunit, RNA-binding domain"/>
    <property type="match status" value="1"/>
</dbReference>
<dbReference type="GO" id="GO:0005730">
    <property type="term" value="C:nucleolus"/>
    <property type="evidence" value="ECO:0007669"/>
    <property type="project" value="UniProtKB-SubCell"/>
</dbReference>
<dbReference type="PANTHER" id="PTHR12860:SF0">
    <property type="entry name" value="SIGNAL RECOGNITION PARTICLE SUBUNIT SRP68"/>
    <property type="match status" value="1"/>
</dbReference>